<gene>
    <name evidence="4" type="ORF">LAESUDRAFT_732743</name>
</gene>
<dbReference type="STRING" id="1314785.A0A165AZK9"/>
<dbReference type="Pfam" id="PF00501">
    <property type="entry name" value="AMP-binding"/>
    <property type="match status" value="1"/>
</dbReference>
<keyword evidence="1" id="KW-1133">Transmembrane helix</keyword>
<dbReference type="CDD" id="cd05911">
    <property type="entry name" value="Firefly_Luc_like"/>
    <property type="match status" value="1"/>
</dbReference>
<organism evidence="4 5">
    <name type="scientific">Laetiporus sulphureus 93-53</name>
    <dbReference type="NCBI Taxonomy" id="1314785"/>
    <lineage>
        <taxon>Eukaryota</taxon>
        <taxon>Fungi</taxon>
        <taxon>Dikarya</taxon>
        <taxon>Basidiomycota</taxon>
        <taxon>Agaricomycotina</taxon>
        <taxon>Agaricomycetes</taxon>
        <taxon>Polyporales</taxon>
        <taxon>Laetiporus</taxon>
    </lineage>
</organism>
<keyword evidence="5" id="KW-1185">Reference proteome</keyword>
<dbReference type="PANTHER" id="PTHR24096:SF422">
    <property type="entry name" value="BCDNA.GH02901"/>
    <property type="match status" value="1"/>
</dbReference>
<dbReference type="InterPro" id="IPR025110">
    <property type="entry name" value="AMP-bd_C"/>
</dbReference>
<reference evidence="4 5" key="1">
    <citation type="journal article" date="2016" name="Mol. Biol. Evol.">
        <title>Comparative Genomics of Early-Diverging Mushroom-Forming Fungi Provides Insights into the Origins of Lignocellulose Decay Capabilities.</title>
        <authorList>
            <person name="Nagy L.G."/>
            <person name="Riley R."/>
            <person name="Tritt A."/>
            <person name="Adam C."/>
            <person name="Daum C."/>
            <person name="Floudas D."/>
            <person name="Sun H."/>
            <person name="Yadav J.S."/>
            <person name="Pangilinan J."/>
            <person name="Larsson K.H."/>
            <person name="Matsuura K."/>
            <person name="Barry K."/>
            <person name="Labutti K."/>
            <person name="Kuo R."/>
            <person name="Ohm R.A."/>
            <person name="Bhattacharya S.S."/>
            <person name="Shirouzu T."/>
            <person name="Yoshinaga Y."/>
            <person name="Martin F.M."/>
            <person name="Grigoriev I.V."/>
            <person name="Hibbett D.S."/>
        </authorList>
    </citation>
    <scope>NUCLEOTIDE SEQUENCE [LARGE SCALE GENOMIC DNA]</scope>
    <source>
        <strain evidence="4 5">93-53</strain>
    </source>
</reference>
<evidence type="ECO:0000256" key="1">
    <source>
        <dbReference type="SAM" id="Phobius"/>
    </source>
</evidence>
<dbReference type="SUPFAM" id="SSF56801">
    <property type="entry name" value="Acetyl-CoA synthetase-like"/>
    <property type="match status" value="1"/>
</dbReference>
<dbReference type="InterPro" id="IPR000873">
    <property type="entry name" value="AMP-dep_synth/lig_dom"/>
</dbReference>
<sequence>MSNPVREIQGVGGPMPAIPDDLTIVQFMLDRANEHPSRPDVARREEHPWMIENGTGRKVFVKELRYRTNALANALRRRWNVVEDDVVCLFSPNHVDYPVMVWAVHRLGAIVTTANPAYTASELVHQLKITNARLILVHSAHYAVALEAARTVGIPEANIILVEGSTGKAATVPELIEEGARAPKAYEERRLAPGEAKTKLAFLNFSSGTTGLPKAVMIQHYALVANVLQIAAYANADTKPWERRTFRSGDVFLAVLPFYHAYGLAYIMHFGFFYGMPLVVVPKFNFVDMLRSIERHRINMLPTVPPIVVLFCKHPDVKKYDLSSVRVIMCGAAPLSGELSDQLAAEVFQDVQIGQGFGMTETFTIVALPRHDQVIGTPGSAGVLIPGITARVVRPDGSDCAPDEPGQFVLTGPAMALGYWNNEQATKETFVDGWVYTGDEVTINDRAELFVVDRIKELLKVRGFQVAPAELEGFLLTHPDVSDACVVGLPDDYHGDLPLAFVVPSVSALERIKKDPAEGERVKAALIKYVADGKVYYKQLSAGVEFTDVIPRNPSGKLLRRYLRDKAKELRGVGQKAKAKAKL</sequence>
<dbReference type="AlphaFoldDB" id="A0A165AZK9"/>
<dbReference type="PROSITE" id="PS00455">
    <property type="entry name" value="AMP_BINDING"/>
    <property type="match status" value="1"/>
</dbReference>
<name>A0A165AZK9_9APHY</name>
<dbReference type="InParanoid" id="A0A165AZK9"/>
<protein>
    <submittedName>
        <fullName evidence="4">Amp dependent CoA ligase</fullName>
    </submittedName>
</protein>
<dbReference type="InterPro" id="IPR045851">
    <property type="entry name" value="AMP-bd_C_sf"/>
</dbReference>
<dbReference type="Gene3D" id="3.40.50.12780">
    <property type="entry name" value="N-terminal domain of ligase-like"/>
    <property type="match status" value="1"/>
</dbReference>
<dbReference type="OrthoDB" id="6509636at2759"/>
<feature type="domain" description="AMP-dependent synthetase/ligase" evidence="2">
    <location>
        <begin position="41"/>
        <end position="420"/>
    </location>
</feature>
<proteinExistence type="predicted"/>
<dbReference type="Gene3D" id="3.30.300.30">
    <property type="match status" value="1"/>
</dbReference>
<keyword evidence="4" id="KW-0436">Ligase</keyword>
<dbReference type="PANTHER" id="PTHR24096">
    <property type="entry name" value="LONG-CHAIN-FATTY-ACID--COA LIGASE"/>
    <property type="match status" value="1"/>
</dbReference>
<accession>A0A165AZK9</accession>
<dbReference type="RefSeq" id="XP_040757690.1">
    <property type="nucleotide sequence ID" value="XM_040910294.1"/>
</dbReference>
<dbReference type="GeneID" id="63827323"/>
<dbReference type="Pfam" id="PF13193">
    <property type="entry name" value="AMP-binding_C"/>
    <property type="match status" value="1"/>
</dbReference>
<evidence type="ECO:0000313" key="4">
    <source>
        <dbReference type="EMBL" id="KZS99949.1"/>
    </source>
</evidence>
<dbReference type="Proteomes" id="UP000076871">
    <property type="component" value="Unassembled WGS sequence"/>
</dbReference>
<feature type="domain" description="AMP-binding enzyme C-terminal" evidence="3">
    <location>
        <begin position="470"/>
        <end position="557"/>
    </location>
</feature>
<dbReference type="GO" id="GO:0016405">
    <property type="term" value="F:CoA-ligase activity"/>
    <property type="evidence" value="ECO:0007669"/>
    <property type="project" value="TreeGrafter"/>
</dbReference>
<dbReference type="InterPro" id="IPR020845">
    <property type="entry name" value="AMP-binding_CS"/>
</dbReference>
<keyword evidence="1" id="KW-0812">Transmembrane</keyword>
<feature type="transmembrane region" description="Helical" evidence="1">
    <location>
        <begin position="251"/>
        <end position="276"/>
    </location>
</feature>
<dbReference type="FunCoup" id="A0A165AZK9">
    <property type="interactions" value="340"/>
</dbReference>
<evidence type="ECO:0000259" key="2">
    <source>
        <dbReference type="Pfam" id="PF00501"/>
    </source>
</evidence>
<keyword evidence="1" id="KW-0472">Membrane</keyword>
<dbReference type="InterPro" id="IPR042099">
    <property type="entry name" value="ANL_N_sf"/>
</dbReference>
<evidence type="ECO:0000259" key="3">
    <source>
        <dbReference type="Pfam" id="PF13193"/>
    </source>
</evidence>
<evidence type="ECO:0000313" key="5">
    <source>
        <dbReference type="Proteomes" id="UP000076871"/>
    </source>
</evidence>
<dbReference type="EMBL" id="KV427704">
    <property type="protein sequence ID" value="KZS99949.1"/>
    <property type="molecule type" value="Genomic_DNA"/>
</dbReference>